<comment type="caution">
    <text evidence="3">The sequence shown here is derived from an EMBL/GenBank/DDBJ whole genome shotgun (WGS) entry which is preliminary data.</text>
</comment>
<dbReference type="PROSITE" id="PS51257">
    <property type="entry name" value="PROKAR_LIPOPROTEIN"/>
    <property type="match status" value="1"/>
</dbReference>
<dbReference type="InterPro" id="IPR035986">
    <property type="entry name" value="PKD_dom_sf"/>
</dbReference>
<dbReference type="Gene3D" id="2.60.40.10">
    <property type="entry name" value="Immunoglobulins"/>
    <property type="match status" value="1"/>
</dbReference>
<feature type="chain" id="PRO_5022108560" evidence="1">
    <location>
        <begin position="22"/>
        <end position="284"/>
    </location>
</feature>
<protein>
    <submittedName>
        <fullName evidence="3">PKD domain-containing protein</fullName>
    </submittedName>
</protein>
<dbReference type="Proteomes" id="UP000316778">
    <property type="component" value="Unassembled WGS sequence"/>
</dbReference>
<dbReference type="EMBL" id="VLLG01000002">
    <property type="protein sequence ID" value="TWI91019.1"/>
    <property type="molecule type" value="Genomic_DNA"/>
</dbReference>
<dbReference type="SUPFAM" id="SSF49344">
    <property type="entry name" value="CBD9-like"/>
    <property type="match status" value="1"/>
</dbReference>
<keyword evidence="1" id="KW-0732">Signal</keyword>
<name>A0A562TBX6_CHIJA</name>
<sequence length="284" mass="30717">MKIIKTICSFLLLAGAFSACKKDETTPSADIFFTVSISGNDVTFTNETTGAVSYKWDFGDGTTSTEASPTHTYPGKGKYVPTLYATTAGGRVTEGSTVVYVAKSSPVKLDDGTFSDWDEVNAYTVTSGAGETYFKKAKFDYDAEYVYVYLEVASKQVNGDIFDFYLDTDNSTATGLLNGIPEGGYDVLLEGGILAGWFDAFNHKGAQNAFTFDPTGVAEFYKTGTIQEESGILKFEMRLTRSKIKNLAAATAFRIGIIATRSDWSATLGYLPDAGQPSVLINFE</sequence>
<evidence type="ECO:0000259" key="2">
    <source>
        <dbReference type="PROSITE" id="PS50093"/>
    </source>
</evidence>
<proteinExistence type="predicted"/>
<evidence type="ECO:0000256" key="1">
    <source>
        <dbReference type="SAM" id="SignalP"/>
    </source>
</evidence>
<dbReference type="InterPro" id="IPR013783">
    <property type="entry name" value="Ig-like_fold"/>
</dbReference>
<dbReference type="InterPro" id="IPR022409">
    <property type="entry name" value="PKD/Chitinase_dom"/>
</dbReference>
<dbReference type="InterPro" id="IPR000601">
    <property type="entry name" value="PKD_dom"/>
</dbReference>
<reference evidence="3 4" key="1">
    <citation type="journal article" date="2013" name="Stand. Genomic Sci.">
        <title>Genomic Encyclopedia of Type Strains, Phase I: The one thousand microbial genomes (KMG-I) project.</title>
        <authorList>
            <person name="Kyrpides N.C."/>
            <person name="Woyke T."/>
            <person name="Eisen J.A."/>
            <person name="Garrity G."/>
            <person name="Lilburn T.G."/>
            <person name="Beck B.J."/>
            <person name="Whitman W.B."/>
            <person name="Hugenholtz P."/>
            <person name="Klenk H.P."/>
        </authorList>
    </citation>
    <scope>NUCLEOTIDE SEQUENCE [LARGE SCALE GENOMIC DNA]</scope>
    <source>
        <strain evidence="3 4">DSM 13484</strain>
    </source>
</reference>
<dbReference type="AlphaFoldDB" id="A0A562TBX6"/>
<keyword evidence="4" id="KW-1185">Reference proteome</keyword>
<feature type="signal peptide" evidence="1">
    <location>
        <begin position="1"/>
        <end position="21"/>
    </location>
</feature>
<evidence type="ECO:0000313" key="4">
    <source>
        <dbReference type="Proteomes" id="UP000316778"/>
    </source>
</evidence>
<dbReference type="SUPFAM" id="SSF49299">
    <property type="entry name" value="PKD domain"/>
    <property type="match status" value="1"/>
</dbReference>
<dbReference type="CDD" id="cd00146">
    <property type="entry name" value="PKD"/>
    <property type="match status" value="1"/>
</dbReference>
<dbReference type="Pfam" id="PF18911">
    <property type="entry name" value="PKD_4"/>
    <property type="match status" value="1"/>
</dbReference>
<accession>A0A562TBX6</accession>
<dbReference type="RefSeq" id="WP_211365942.1">
    <property type="nucleotide sequence ID" value="NZ_BAAAFY010000001.1"/>
</dbReference>
<gene>
    <name evidence="3" type="ORF">LX66_0380</name>
</gene>
<dbReference type="PROSITE" id="PS50093">
    <property type="entry name" value="PKD"/>
    <property type="match status" value="1"/>
</dbReference>
<feature type="domain" description="PKD" evidence="2">
    <location>
        <begin position="46"/>
        <end position="101"/>
    </location>
</feature>
<dbReference type="SMART" id="SM00089">
    <property type="entry name" value="PKD"/>
    <property type="match status" value="1"/>
</dbReference>
<organism evidence="3 4">
    <name type="scientific">Chitinophaga japonensis</name>
    <name type="common">Flexibacter japonensis</name>
    <dbReference type="NCBI Taxonomy" id="104662"/>
    <lineage>
        <taxon>Bacteria</taxon>
        <taxon>Pseudomonadati</taxon>
        <taxon>Bacteroidota</taxon>
        <taxon>Chitinophagia</taxon>
        <taxon>Chitinophagales</taxon>
        <taxon>Chitinophagaceae</taxon>
        <taxon>Chitinophaga</taxon>
    </lineage>
</organism>
<evidence type="ECO:0000313" key="3">
    <source>
        <dbReference type="EMBL" id="TWI91019.1"/>
    </source>
</evidence>